<dbReference type="Pfam" id="PF07690">
    <property type="entry name" value="MFS_1"/>
    <property type="match status" value="1"/>
</dbReference>
<dbReference type="PROSITE" id="PS50850">
    <property type="entry name" value="MFS"/>
    <property type="match status" value="1"/>
</dbReference>
<dbReference type="FunFam" id="1.20.1250.20:FF:000082">
    <property type="entry name" value="MFS multidrug transporter, putative"/>
    <property type="match status" value="1"/>
</dbReference>
<feature type="transmembrane region" description="Helical" evidence="7">
    <location>
        <begin position="284"/>
        <end position="306"/>
    </location>
</feature>
<dbReference type="SUPFAM" id="SSF103473">
    <property type="entry name" value="MFS general substrate transporter"/>
    <property type="match status" value="1"/>
</dbReference>
<dbReference type="Gene3D" id="1.20.1250.20">
    <property type="entry name" value="MFS general substrate transporter like domains"/>
    <property type="match status" value="1"/>
</dbReference>
<feature type="domain" description="Major facilitator superfamily (MFS) profile" evidence="8">
    <location>
        <begin position="54"/>
        <end position="486"/>
    </location>
</feature>
<dbReference type="InterPro" id="IPR005829">
    <property type="entry name" value="Sugar_transporter_CS"/>
</dbReference>
<dbReference type="GO" id="GO:0042908">
    <property type="term" value="P:xenobiotic transport"/>
    <property type="evidence" value="ECO:0007669"/>
    <property type="project" value="UniProtKB-ARBA"/>
</dbReference>
<evidence type="ECO:0000256" key="7">
    <source>
        <dbReference type="SAM" id="Phobius"/>
    </source>
</evidence>
<dbReference type="EMBL" id="MU001869">
    <property type="protein sequence ID" value="KAF2795105.1"/>
    <property type="molecule type" value="Genomic_DNA"/>
</dbReference>
<dbReference type="InterPro" id="IPR011701">
    <property type="entry name" value="MFS"/>
</dbReference>
<dbReference type="PANTHER" id="PTHR23502">
    <property type="entry name" value="MAJOR FACILITATOR SUPERFAMILY"/>
    <property type="match status" value="1"/>
</dbReference>
<feature type="transmembrane region" description="Helical" evidence="7">
    <location>
        <begin position="427"/>
        <end position="450"/>
    </location>
</feature>
<dbReference type="PROSITE" id="PS00216">
    <property type="entry name" value="SUGAR_TRANSPORT_1"/>
    <property type="match status" value="1"/>
</dbReference>
<keyword evidence="3 7" id="KW-0812">Transmembrane</keyword>
<evidence type="ECO:0000259" key="8">
    <source>
        <dbReference type="PROSITE" id="PS50850"/>
    </source>
</evidence>
<sequence length="498" mass="55701">MPPATTAGRQGETVATSNDVEAPPVPPSNFLISFNGDDDKRSPKSMSTARKWLIVIVVSTTSLCVACTSSLYVGAYAQLEQEFHASEVVVTLGLSLFVVGLGLSPMVLAPLSEFYGRKPVYVISLFFFVIWIIPCAVAQNMATMIVSRFIDGFAGAAFLSVAGGTVGDLFPKHKLAAPMMLYTLSPFLGPQLGPLIGDFINYYAHWRWTFYVLLIWAFAQWMAIWLLVPETYHPVLLRKEAQRRRKETGDDRYYAPIEKMDRSITHTIIRSTYRPFILLAMEPMCLALCIFCSVLLGVLYLFFGAFGLVFKENHDFKLWQVGLTFLGITVGMILGTFTTPVFNKNYMRLVNKHEEDHGEKGGSEPEFRLPPAVVGAPIAVLGLFGFAWTTYRSVHWIVPIFFSSFFGMGVIIIFSGVFTFLVDAYPLYAASALAANSFSRSMFAAAFPLFGNTMYRKLGFQWASFLLACITLALAPFPYIFYRWGKQLRQRSKYAGPR</sequence>
<protein>
    <submittedName>
        <fullName evidence="9">MFS general substrate transporter</fullName>
    </submittedName>
</protein>
<dbReference type="AlphaFoldDB" id="A0A6A6XGS4"/>
<feature type="region of interest" description="Disordered" evidence="6">
    <location>
        <begin position="1"/>
        <end position="26"/>
    </location>
</feature>
<evidence type="ECO:0000256" key="5">
    <source>
        <dbReference type="ARBA" id="ARBA00023136"/>
    </source>
</evidence>
<feature type="transmembrane region" description="Helical" evidence="7">
    <location>
        <begin position="88"/>
        <end position="108"/>
    </location>
</feature>
<evidence type="ECO:0000256" key="4">
    <source>
        <dbReference type="ARBA" id="ARBA00022989"/>
    </source>
</evidence>
<dbReference type="CDD" id="cd17323">
    <property type="entry name" value="MFS_Tpo1_MDR_like"/>
    <property type="match status" value="1"/>
</dbReference>
<feature type="transmembrane region" description="Helical" evidence="7">
    <location>
        <begin position="318"/>
        <end position="342"/>
    </location>
</feature>
<keyword evidence="5 7" id="KW-0472">Membrane</keyword>
<evidence type="ECO:0000256" key="3">
    <source>
        <dbReference type="ARBA" id="ARBA00022692"/>
    </source>
</evidence>
<reference evidence="9" key="1">
    <citation type="journal article" date="2020" name="Stud. Mycol.">
        <title>101 Dothideomycetes genomes: a test case for predicting lifestyles and emergence of pathogens.</title>
        <authorList>
            <person name="Haridas S."/>
            <person name="Albert R."/>
            <person name="Binder M."/>
            <person name="Bloem J."/>
            <person name="Labutti K."/>
            <person name="Salamov A."/>
            <person name="Andreopoulos B."/>
            <person name="Baker S."/>
            <person name="Barry K."/>
            <person name="Bills G."/>
            <person name="Bluhm B."/>
            <person name="Cannon C."/>
            <person name="Castanera R."/>
            <person name="Culley D."/>
            <person name="Daum C."/>
            <person name="Ezra D."/>
            <person name="Gonzalez J."/>
            <person name="Henrissat B."/>
            <person name="Kuo A."/>
            <person name="Liang C."/>
            <person name="Lipzen A."/>
            <person name="Lutzoni F."/>
            <person name="Magnuson J."/>
            <person name="Mondo S."/>
            <person name="Nolan M."/>
            <person name="Ohm R."/>
            <person name="Pangilinan J."/>
            <person name="Park H.-J."/>
            <person name="Ramirez L."/>
            <person name="Alfaro M."/>
            <person name="Sun H."/>
            <person name="Tritt A."/>
            <person name="Yoshinaga Y."/>
            <person name="Zwiers L.-H."/>
            <person name="Turgeon B."/>
            <person name="Goodwin S."/>
            <person name="Spatafora J."/>
            <person name="Crous P."/>
            <person name="Grigoriev I."/>
        </authorList>
    </citation>
    <scope>NUCLEOTIDE SEQUENCE</scope>
    <source>
        <strain evidence="9">CBS 109.77</strain>
    </source>
</reference>
<evidence type="ECO:0000256" key="2">
    <source>
        <dbReference type="ARBA" id="ARBA00008335"/>
    </source>
</evidence>
<feature type="transmembrane region" description="Helical" evidence="7">
    <location>
        <begin position="52"/>
        <end position="76"/>
    </location>
</feature>
<evidence type="ECO:0000256" key="6">
    <source>
        <dbReference type="SAM" id="MobiDB-lite"/>
    </source>
</evidence>
<feature type="transmembrane region" description="Helical" evidence="7">
    <location>
        <begin position="369"/>
        <end position="390"/>
    </location>
</feature>
<feature type="transmembrane region" description="Helical" evidence="7">
    <location>
        <begin position="462"/>
        <end position="482"/>
    </location>
</feature>
<feature type="transmembrane region" description="Helical" evidence="7">
    <location>
        <begin position="120"/>
        <end position="139"/>
    </location>
</feature>
<feature type="transmembrane region" description="Helical" evidence="7">
    <location>
        <begin position="208"/>
        <end position="228"/>
    </location>
</feature>
<gene>
    <name evidence="9" type="ORF">K505DRAFT_302744</name>
</gene>
<dbReference type="GO" id="GO:0005886">
    <property type="term" value="C:plasma membrane"/>
    <property type="evidence" value="ECO:0007669"/>
    <property type="project" value="TreeGrafter"/>
</dbReference>
<keyword evidence="10" id="KW-1185">Reference proteome</keyword>
<comment type="subcellular location">
    <subcellularLocation>
        <location evidence="1">Membrane</location>
        <topology evidence="1">Multi-pass membrane protein</topology>
    </subcellularLocation>
</comment>
<feature type="transmembrane region" description="Helical" evidence="7">
    <location>
        <begin position="396"/>
        <end position="420"/>
    </location>
</feature>
<dbReference type="InterPro" id="IPR020846">
    <property type="entry name" value="MFS_dom"/>
</dbReference>
<accession>A0A6A6XGS4</accession>
<keyword evidence="4 7" id="KW-1133">Transmembrane helix</keyword>
<dbReference type="OrthoDB" id="3561359at2759"/>
<organism evidence="9 10">
    <name type="scientific">Melanomma pulvis-pyrius CBS 109.77</name>
    <dbReference type="NCBI Taxonomy" id="1314802"/>
    <lineage>
        <taxon>Eukaryota</taxon>
        <taxon>Fungi</taxon>
        <taxon>Dikarya</taxon>
        <taxon>Ascomycota</taxon>
        <taxon>Pezizomycotina</taxon>
        <taxon>Dothideomycetes</taxon>
        <taxon>Pleosporomycetidae</taxon>
        <taxon>Pleosporales</taxon>
        <taxon>Melanommataceae</taxon>
        <taxon>Melanomma</taxon>
    </lineage>
</organism>
<proteinExistence type="inferred from homology"/>
<evidence type="ECO:0000313" key="9">
    <source>
        <dbReference type="EMBL" id="KAF2795105.1"/>
    </source>
</evidence>
<evidence type="ECO:0000313" key="10">
    <source>
        <dbReference type="Proteomes" id="UP000799757"/>
    </source>
</evidence>
<name>A0A6A6XGS4_9PLEO</name>
<dbReference type="GO" id="GO:0140115">
    <property type="term" value="P:export across plasma membrane"/>
    <property type="evidence" value="ECO:0007669"/>
    <property type="project" value="UniProtKB-ARBA"/>
</dbReference>
<comment type="similarity">
    <text evidence="2">Belongs to the major facilitator superfamily.</text>
</comment>
<dbReference type="Proteomes" id="UP000799757">
    <property type="component" value="Unassembled WGS sequence"/>
</dbReference>
<dbReference type="PANTHER" id="PTHR23502:SF7">
    <property type="entry name" value="DRUG_PROTON ANTIPORTER YHK8-RELATED"/>
    <property type="match status" value="1"/>
</dbReference>
<dbReference type="GO" id="GO:0022857">
    <property type="term" value="F:transmembrane transporter activity"/>
    <property type="evidence" value="ECO:0007669"/>
    <property type="project" value="InterPro"/>
</dbReference>
<evidence type="ECO:0000256" key="1">
    <source>
        <dbReference type="ARBA" id="ARBA00004141"/>
    </source>
</evidence>
<feature type="transmembrane region" description="Helical" evidence="7">
    <location>
        <begin position="145"/>
        <end position="167"/>
    </location>
</feature>
<dbReference type="InterPro" id="IPR036259">
    <property type="entry name" value="MFS_trans_sf"/>
</dbReference>